<dbReference type="PIRSF" id="PIRSF006603">
    <property type="entry name" value="DinF"/>
    <property type="match status" value="1"/>
</dbReference>
<proteinExistence type="predicted"/>
<keyword evidence="5 7" id="KW-1133">Transmembrane helix</keyword>
<dbReference type="EMBL" id="KC246791">
    <property type="protein sequence ID" value="AHF24341.1"/>
    <property type="molecule type" value="Genomic_DNA"/>
</dbReference>
<sequence>MEMDMEKTTNRQFGQGNPIPEYFRLALPVVLGSIVTIVYNLADTYFIAQNGSATLIAGVSVCAPIFMILMAFGNIFGQGGSSLISRLLGQRRTAEAGNVSAFCFWIALLTGAVIGMMLLLIRDPFLSLLGASEDTMPFAREYGTVLLLGAPFIVVNFIHMNLLRCEGMPGISMLGTVIGAAVNVVLDPLLIRGMGAAGAALATVIGYLCADAFLLTAVLRRSAALSVRPTLRTKGSFLSGILSIGVTAAITNIASSVCTMLLNQRLLPFGDDRIAAMGIVLKVTMIVQMILVGFSFGGIPLFGFLSGAGEREKIRGLFRFCFLFLCALSLSMTLLVSLAATPLLGLISPDQNLVSIGTPMLRWHVAGSVFAGMVMLTTCICQATGRAAAALALSLSRQGVLFAAVLLIFSMAFGYQGIIRAQFAADALSAILTLGILRFVVFSEKGKAPA</sequence>
<evidence type="ECO:0000256" key="3">
    <source>
        <dbReference type="ARBA" id="ARBA00022475"/>
    </source>
</evidence>
<dbReference type="InterPro" id="IPR051327">
    <property type="entry name" value="MATE_MepA_subfamily"/>
</dbReference>
<feature type="transmembrane region" description="Helical" evidence="7">
    <location>
        <begin position="274"/>
        <end position="305"/>
    </location>
</feature>
<name>W0FHX1_9BACT</name>
<dbReference type="GO" id="GO:0005886">
    <property type="term" value="C:plasma membrane"/>
    <property type="evidence" value="ECO:0007669"/>
    <property type="project" value="UniProtKB-SubCell"/>
</dbReference>
<feature type="transmembrane region" description="Helical" evidence="7">
    <location>
        <begin position="240"/>
        <end position="262"/>
    </location>
</feature>
<evidence type="ECO:0000256" key="1">
    <source>
        <dbReference type="ARBA" id="ARBA00004651"/>
    </source>
</evidence>
<evidence type="ECO:0000313" key="8">
    <source>
        <dbReference type="EMBL" id="AHF24341.1"/>
    </source>
</evidence>
<evidence type="ECO:0000256" key="5">
    <source>
        <dbReference type="ARBA" id="ARBA00022989"/>
    </source>
</evidence>
<dbReference type="PANTHER" id="PTHR43823:SF3">
    <property type="entry name" value="MULTIDRUG EXPORT PROTEIN MEPA"/>
    <property type="match status" value="1"/>
</dbReference>
<evidence type="ECO:0000256" key="2">
    <source>
        <dbReference type="ARBA" id="ARBA00022448"/>
    </source>
</evidence>
<evidence type="ECO:0000256" key="7">
    <source>
        <dbReference type="SAM" id="Phobius"/>
    </source>
</evidence>
<protein>
    <submittedName>
        <fullName evidence="8">Na driven multidrug efflux pump</fullName>
    </submittedName>
</protein>
<evidence type="ECO:0000256" key="6">
    <source>
        <dbReference type="ARBA" id="ARBA00023136"/>
    </source>
</evidence>
<organism evidence="8">
    <name type="scientific">uncultured bacterium Contig575</name>
    <dbReference type="NCBI Taxonomy" id="1393592"/>
    <lineage>
        <taxon>Bacteria</taxon>
        <taxon>environmental samples</taxon>
    </lineage>
</organism>
<dbReference type="Pfam" id="PF01554">
    <property type="entry name" value="MatE"/>
    <property type="match status" value="2"/>
</dbReference>
<reference evidence="8" key="1">
    <citation type="journal article" date="2013" name="PLoS ONE">
        <title>Metagenomic insights into the carbohydrate-active enzymes carried by the microorganisms adhering to solid digesta in the rumen of cows.</title>
        <authorList>
            <person name="Wang L."/>
            <person name="Hatem A."/>
            <person name="Catalyurek U.V."/>
            <person name="Morrison M."/>
            <person name="Yu Z."/>
        </authorList>
    </citation>
    <scope>NUCLEOTIDE SEQUENCE</scope>
</reference>
<dbReference type="AlphaFoldDB" id="W0FHX1"/>
<feature type="transmembrane region" description="Helical" evidence="7">
    <location>
        <begin position="142"/>
        <end position="159"/>
    </location>
</feature>
<feature type="transmembrane region" description="Helical" evidence="7">
    <location>
        <begin position="171"/>
        <end position="191"/>
    </location>
</feature>
<feature type="transmembrane region" description="Helical" evidence="7">
    <location>
        <begin position="197"/>
        <end position="219"/>
    </location>
</feature>
<feature type="transmembrane region" description="Helical" evidence="7">
    <location>
        <begin position="54"/>
        <end position="77"/>
    </location>
</feature>
<keyword evidence="6 7" id="KW-0472">Membrane</keyword>
<dbReference type="InterPro" id="IPR002528">
    <property type="entry name" value="MATE_fam"/>
</dbReference>
<keyword evidence="3" id="KW-1003">Cell membrane</keyword>
<feature type="transmembrane region" description="Helical" evidence="7">
    <location>
        <begin position="98"/>
        <end position="122"/>
    </location>
</feature>
<feature type="transmembrane region" description="Helical" evidence="7">
    <location>
        <begin position="421"/>
        <end position="441"/>
    </location>
</feature>
<dbReference type="PANTHER" id="PTHR43823">
    <property type="entry name" value="SPORULATION PROTEIN YKVU"/>
    <property type="match status" value="1"/>
</dbReference>
<feature type="transmembrane region" description="Helical" evidence="7">
    <location>
        <begin position="317"/>
        <end position="341"/>
    </location>
</feature>
<feature type="transmembrane region" description="Helical" evidence="7">
    <location>
        <begin position="361"/>
        <end position="383"/>
    </location>
</feature>
<evidence type="ECO:0000256" key="4">
    <source>
        <dbReference type="ARBA" id="ARBA00022692"/>
    </source>
</evidence>
<comment type="subcellular location">
    <subcellularLocation>
        <location evidence="1">Cell membrane</location>
        <topology evidence="1">Multi-pass membrane protein</topology>
    </subcellularLocation>
</comment>
<dbReference type="InterPro" id="IPR048279">
    <property type="entry name" value="MdtK-like"/>
</dbReference>
<keyword evidence="2" id="KW-0813">Transport</keyword>
<keyword evidence="4 7" id="KW-0812">Transmembrane</keyword>
<dbReference type="GO" id="GO:0042910">
    <property type="term" value="F:xenobiotic transmembrane transporter activity"/>
    <property type="evidence" value="ECO:0007669"/>
    <property type="project" value="InterPro"/>
</dbReference>
<feature type="transmembrane region" description="Helical" evidence="7">
    <location>
        <begin position="21"/>
        <end position="42"/>
    </location>
</feature>
<dbReference type="NCBIfam" id="TIGR00797">
    <property type="entry name" value="matE"/>
    <property type="match status" value="1"/>
</dbReference>
<feature type="transmembrane region" description="Helical" evidence="7">
    <location>
        <begin position="395"/>
        <end position="415"/>
    </location>
</feature>
<accession>W0FHX1</accession>
<dbReference type="GO" id="GO:0015297">
    <property type="term" value="F:antiporter activity"/>
    <property type="evidence" value="ECO:0007669"/>
    <property type="project" value="InterPro"/>
</dbReference>